<keyword evidence="2" id="KW-1185">Reference proteome</keyword>
<dbReference type="GeneID" id="55966652"/>
<evidence type="ECO:0000313" key="1">
    <source>
        <dbReference type="EMBL" id="KAF4126686.1"/>
    </source>
</evidence>
<gene>
    <name evidence="1" type="ORF">GMORB2_0422</name>
</gene>
<dbReference type="Proteomes" id="UP000749293">
    <property type="component" value="Unassembled WGS sequence"/>
</dbReference>
<sequence>MSYQASKEASSAGKTTLSPSAWDLDAVRTVNIDESVVAGTSLANSFVTDPLSLYILDGLSEEQKKWDLHVSLMTTVVGIPRSRRPGDDHRSRLRRPGYLVVQLVSRVEVG</sequence>
<organism evidence="1 2">
    <name type="scientific">Geosmithia morbida</name>
    <dbReference type="NCBI Taxonomy" id="1094350"/>
    <lineage>
        <taxon>Eukaryota</taxon>
        <taxon>Fungi</taxon>
        <taxon>Dikarya</taxon>
        <taxon>Ascomycota</taxon>
        <taxon>Pezizomycotina</taxon>
        <taxon>Sordariomycetes</taxon>
        <taxon>Hypocreomycetidae</taxon>
        <taxon>Hypocreales</taxon>
        <taxon>Bionectriaceae</taxon>
        <taxon>Geosmithia</taxon>
    </lineage>
</organism>
<evidence type="ECO:0000313" key="2">
    <source>
        <dbReference type="Proteomes" id="UP000749293"/>
    </source>
</evidence>
<dbReference type="RefSeq" id="XP_035325338.1">
    <property type="nucleotide sequence ID" value="XM_035462408.1"/>
</dbReference>
<dbReference type="OrthoDB" id="544277at2759"/>
<comment type="caution">
    <text evidence="1">The sequence shown here is derived from an EMBL/GenBank/DDBJ whole genome shotgun (WGS) entry which is preliminary data.</text>
</comment>
<accession>A0A9P4Z375</accession>
<name>A0A9P4Z375_9HYPO</name>
<protein>
    <submittedName>
        <fullName evidence="1">Acetyltransferase</fullName>
    </submittedName>
</protein>
<dbReference type="EMBL" id="JAANYQ010000001">
    <property type="protein sequence ID" value="KAF4126686.1"/>
    <property type="molecule type" value="Genomic_DNA"/>
</dbReference>
<proteinExistence type="predicted"/>
<reference evidence="1" key="1">
    <citation type="submission" date="2020-03" db="EMBL/GenBank/DDBJ databases">
        <title>Site-based positive gene gene selection in Geosmithia morbida across the United States reveals a broad range of putative effectors and factors for local host and environmental adapation.</title>
        <authorList>
            <person name="Onufrak A."/>
            <person name="Murdoch R.W."/>
            <person name="Gazis R."/>
            <person name="Huff M."/>
            <person name="Staton M."/>
            <person name="Klingeman W."/>
            <person name="Hadziabdic D."/>
        </authorList>
    </citation>
    <scope>NUCLEOTIDE SEQUENCE</scope>
    <source>
        <strain evidence="1">1262</strain>
    </source>
</reference>
<dbReference type="AlphaFoldDB" id="A0A9P4Z375"/>